<protein>
    <recommendedName>
        <fullName evidence="6">TVP38/TMEM64 family membrane protein</fullName>
    </recommendedName>
</protein>
<evidence type="ECO:0000256" key="2">
    <source>
        <dbReference type="ARBA" id="ARBA00022475"/>
    </source>
</evidence>
<gene>
    <name evidence="8" type="ORF">D0435_05800</name>
</gene>
<dbReference type="InterPro" id="IPR032816">
    <property type="entry name" value="VTT_dom"/>
</dbReference>
<organism evidence="8 9">
    <name type="scientific">Anaerotruncus colihominis</name>
    <dbReference type="NCBI Taxonomy" id="169435"/>
    <lineage>
        <taxon>Bacteria</taxon>
        <taxon>Bacillati</taxon>
        <taxon>Bacillota</taxon>
        <taxon>Clostridia</taxon>
        <taxon>Eubacteriales</taxon>
        <taxon>Oscillospiraceae</taxon>
        <taxon>Anaerotruncus</taxon>
    </lineage>
</organism>
<dbReference type="AlphaFoldDB" id="A0A845QI79"/>
<dbReference type="PANTHER" id="PTHR12677:SF59">
    <property type="entry name" value="GOLGI APPARATUS MEMBRANE PROTEIN TVP38-RELATED"/>
    <property type="match status" value="1"/>
</dbReference>
<evidence type="ECO:0000256" key="3">
    <source>
        <dbReference type="ARBA" id="ARBA00022692"/>
    </source>
</evidence>
<feature type="transmembrane region" description="Helical" evidence="6">
    <location>
        <begin position="161"/>
        <end position="183"/>
    </location>
</feature>
<evidence type="ECO:0000313" key="9">
    <source>
        <dbReference type="Proteomes" id="UP000446866"/>
    </source>
</evidence>
<dbReference type="EMBL" id="QXWK01000009">
    <property type="protein sequence ID" value="NBH61164.1"/>
    <property type="molecule type" value="Genomic_DNA"/>
</dbReference>
<keyword evidence="4 6" id="KW-1133">Transmembrane helix</keyword>
<keyword evidence="5 6" id="KW-0472">Membrane</keyword>
<accession>A0A845QI79</accession>
<comment type="subcellular location">
    <subcellularLocation>
        <location evidence="1 6">Cell membrane</location>
        <topology evidence="1 6">Multi-pass membrane protein</topology>
    </subcellularLocation>
</comment>
<dbReference type="InterPro" id="IPR015414">
    <property type="entry name" value="TMEM64"/>
</dbReference>
<dbReference type="GO" id="GO:0005886">
    <property type="term" value="C:plasma membrane"/>
    <property type="evidence" value="ECO:0007669"/>
    <property type="project" value="UniProtKB-SubCell"/>
</dbReference>
<proteinExistence type="inferred from homology"/>
<comment type="caution">
    <text evidence="8">The sequence shown here is derived from an EMBL/GenBank/DDBJ whole genome shotgun (WGS) entry which is preliminary data.</text>
</comment>
<keyword evidence="9" id="KW-1185">Reference proteome</keyword>
<keyword evidence="3 6" id="KW-0812">Transmembrane</keyword>
<dbReference type="RefSeq" id="WP_160201441.1">
    <property type="nucleotide sequence ID" value="NZ_QXWK01000009.1"/>
</dbReference>
<feature type="domain" description="VTT" evidence="7">
    <location>
        <begin position="95"/>
        <end position="213"/>
    </location>
</feature>
<feature type="transmembrane region" description="Helical" evidence="6">
    <location>
        <begin position="29"/>
        <end position="52"/>
    </location>
</feature>
<name>A0A845QI79_9FIRM</name>
<dbReference type="Pfam" id="PF09335">
    <property type="entry name" value="VTT_dom"/>
    <property type="match status" value="1"/>
</dbReference>
<evidence type="ECO:0000256" key="1">
    <source>
        <dbReference type="ARBA" id="ARBA00004651"/>
    </source>
</evidence>
<reference evidence="8 9" key="1">
    <citation type="submission" date="2018-08" db="EMBL/GenBank/DDBJ databases">
        <title>Murine metabolic-syndrome-specific gut microbial biobank.</title>
        <authorList>
            <person name="Liu C."/>
        </authorList>
    </citation>
    <scope>NUCLEOTIDE SEQUENCE [LARGE SCALE GENOMIC DNA]</scope>
    <source>
        <strain evidence="8 9">28</strain>
    </source>
</reference>
<feature type="transmembrane region" description="Helical" evidence="6">
    <location>
        <begin position="221"/>
        <end position="240"/>
    </location>
</feature>
<evidence type="ECO:0000259" key="7">
    <source>
        <dbReference type="Pfam" id="PF09335"/>
    </source>
</evidence>
<evidence type="ECO:0000256" key="6">
    <source>
        <dbReference type="RuleBase" id="RU366058"/>
    </source>
</evidence>
<feature type="transmembrane region" description="Helical" evidence="6">
    <location>
        <begin position="195"/>
        <end position="215"/>
    </location>
</feature>
<feature type="transmembrane region" description="Helical" evidence="6">
    <location>
        <begin position="107"/>
        <end position="132"/>
    </location>
</feature>
<dbReference type="Proteomes" id="UP000446866">
    <property type="component" value="Unassembled WGS sequence"/>
</dbReference>
<evidence type="ECO:0000313" key="8">
    <source>
        <dbReference type="EMBL" id="NBH61164.1"/>
    </source>
</evidence>
<keyword evidence="2 6" id="KW-1003">Cell membrane</keyword>
<evidence type="ECO:0000256" key="4">
    <source>
        <dbReference type="ARBA" id="ARBA00022989"/>
    </source>
</evidence>
<feature type="transmembrane region" description="Helical" evidence="6">
    <location>
        <begin position="79"/>
        <end position="100"/>
    </location>
</feature>
<comment type="similarity">
    <text evidence="6">Belongs to the TVP38/TMEM64 family.</text>
</comment>
<sequence length="257" mass="29258">MDKETWKENAHKTKDDVKENIKKAKKTKLILSILKLAVLSGIVIGIPLYIIFCQRDFIEQFRSFNDVLAYLERYKFESIFIYIGIQVVQIVISVIPGQAFQFAAGYLYGFIPGLIFSMIGAFLGTLISFYLARLLGKDAVHLFFGEERINHFIDRLNSKRAYIIVFLLYLIPGLPKDVVSYAAGVSEMKFKAFMAFSMAGRVFGMGGSLLIGAFYFKQHYIGMAVIGAFAVIAFVLCVIYRDKINQYLDKFYDKVTK</sequence>
<dbReference type="PANTHER" id="PTHR12677">
    <property type="entry name" value="GOLGI APPARATUS MEMBRANE PROTEIN TVP38-RELATED"/>
    <property type="match status" value="1"/>
</dbReference>
<evidence type="ECO:0000256" key="5">
    <source>
        <dbReference type="ARBA" id="ARBA00023136"/>
    </source>
</evidence>